<organism evidence="3 4">
    <name type="scientific">Lactiplantibacillus dongliensis</name>
    <dbReference type="NCBI Taxonomy" id="2559919"/>
    <lineage>
        <taxon>Bacteria</taxon>
        <taxon>Bacillati</taxon>
        <taxon>Bacillota</taxon>
        <taxon>Bacilli</taxon>
        <taxon>Lactobacillales</taxon>
        <taxon>Lactobacillaceae</taxon>
        <taxon>Lactiplantibacillus</taxon>
    </lineage>
</organism>
<dbReference type="Proteomes" id="UP001596253">
    <property type="component" value="Unassembled WGS sequence"/>
</dbReference>
<proteinExistence type="predicted"/>
<reference evidence="4" key="1">
    <citation type="journal article" date="2019" name="Int. J. Syst. Evol. Microbiol.">
        <title>The Global Catalogue of Microorganisms (GCM) 10K type strain sequencing project: providing services to taxonomists for standard genome sequencing and annotation.</title>
        <authorList>
            <consortium name="The Broad Institute Genomics Platform"/>
            <consortium name="The Broad Institute Genome Sequencing Center for Infectious Disease"/>
            <person name="Wu L."/>
            <person name="Ma J."/>
        </authorList>
    </citation>
    <scope>NUCLEOTIDE SEQUENCE [LARGE SCALE GENOMIC DNA]</scope>
    <source>
        <strain evidence="4">CCM 8932</strain>
    </source>
</reference>
<feature type="domain" description="Sensor histidine kinase NatK-like C-terminal" evidence="2">
    <location>
        <begin position="326"/>
        <end position="426"/>
    </location>
</feature>
<feature type="transmembrane region" description="Helical" evidence="1">
    <location>
        <begin position="158"/>
        <end position="178"/>
    </location>
</feature>
<protein>
    <submittedName>
        <fullName evidence="3">Sensor histidine kinase</fullName>
        <ecNumber evidence="3">2.7.13.3</ecNumber>
    </submittedName>
</protein>
<feature type="transmembrane region" description="Helical" evidence="1">
    <location>
        <begin position="116"/>
        <end position="137"/>
    </location>
</feature>
<keyword evidence="3" id="KW-0808">Transferase</keyword>
<gene>
    <name evidence="3" type="ORF">ACFP3T_03245</name>
</gene>
<evidence type="ECO:0000313" key="3">
    <source>
        <dbReference type="EMBL" id="MFC6163685.1"/>
    </source>
</evidence>
<dbReference type="Gene3D" id="3.30.565.10">
    <property type="entry name" value="Histidine kinase-like ATPase, C-terminal domain"/>
    <property type="match status" value="1"/>
</dbReference>
<dbReference type="InterPro" id="IPR032834">
    <property type="entry name" value="NatK-like_C"/>
</dbReference>
<keyword evidence="1" id="KW-0812">Transmembrane</keyword>
<sequence>MMIFMLAFREYLTWKLSAVWVSLVIFFGIFGQLATVWFPQVPLVFFWVVPITVVNTIMSARLLYTKWILMLPLSIFLNAVKRLIGGLAGVFLKWLMSSDAPMRLRQSIHMHDWAANLNLFGAVVICLPIIIIIGLLAHRWVVNVSAADFFQHAKIDHSDYWLVLLFYGLYILGYAYVLELNVVLQMYVAIAACIIFGIIGFYLVNSKNSRLTDAQLLRQMSSYNELLSHRNQELHLFKHDYQNILLSMSQYIQNQDVQGLQHYFENEVLPAGNNLKSSAGPEQLRDLQAPEISGLIYSKYEAAASRQVKLQLAILQPIKLQPNAHIKIVRILGNLLDNAIDAASQVDHLVNLLITLDQQAHTVQFVIQNKISANDTINLSRIKKSRFTTKPGHLGYGLSSIEQLATKEVNVAYQIAEQTFTATLTIENPVTDTQL</sequence>
<accession>A0ABW1R2Q4</accession>
<name>A0ABW1R2Q4_9LACO</name>
<feature type="transmembrane region" description="Helical" evidence="1">
    <location>
        <begin position="44"/>
        <end position="64"/>
    </location>
</feature>
<dbReference type="EC" id="2.7.13.3" evidence="3"/>
<dbReference type="EMBL" id="JBHSSD010000010">
    <property type="protein sequence ID" value="MFC6163685.1"/>
    <property type="molecule type" value="Genomic_DNA"/>
</dbReference>
<evidence type="ECO:0000313" key="4">
    <source>
        <dbReference type="Proteomes" id="UP001596253"/>
    </source>
</evidence>
<dbReference type="PANTHER" id="PTHR40448">
    <property type="entry name" value="TWO-COMPONENT SENSOR HISTIDINE KINASE"/>
    <property type="match status" value="1"/>
</dbReference>
<feature type="transmembrane region" description="Helical" evidence="1">
    <location>
        <begin position="12"/>
        <end position="38"/>
    </location>
</feature>
<dbReference type="Pfam" id="PF14501">
    <property type="entry name" value="HATPase_c_5"/>
    <property type="match status" value="1"/>
</dbReference>
<evidence type="ECO:0000259" key="2">
    <source>
        <dbReference type="Pfam" id="PF14501"/>
    </source>
</evidence>
<dbReference type="RefSeq" id="WP_223877336.1">
    <property type="nucleotide sequence ID" value="NZ_BJDK01000025.1"/>
</dbReference>
<keyword evidence="1" id="KW-1133">Transmembrane helix</keyword>
<dbReference type="PANTHER" id="PTHR40448:SF1">
    <property type="entry name" value="TWO-COMPONENT SENSOR HISTIDINE KINASE"/>
    <property type="match status" value="1"/>
</dbReference>
<dbReference type="InterPro" id="IPR036890">
    <property type="entry name" value="HATPase_C_sf"/>
</dbReference>
<comment type="caution">
    <text evidence="3">The sequence shown here is derived from an EMBL/GenBank/DDBJ whole genome shotgun (WGS) entry which is preliminary data.</text>
</comment>
<evidence type="ECO:0000256" key="1">
    <source>
        <dbReference type="SAM" id="Phobius"/>
    </source>
</evidence>
<keyword evidence="1" id="KW-0472">Membrane</keyword>
<feature type="transmembrane region" description="Helical" evidence="1">
    <location>
        <begin position="184"/>
        <end position="204"/>
    </location>
</feature>
<keyword evidence="3" id="KW-0418">Kinase</keyword>
<keyword evidence="4" id="KW-1185">Reference proteome</keyword>
<dbReference type="GO" id="GO:0004673">
    <property type="term" value="F:protein histidine kinase activity"/>
    <property type="evidence" value="ECO:0007669"/>
    <property type="project" value="UniProtKB-EC"/>
</dbReference>
<feature type="transmembrane region" description="Helical" evidence="1">
    <location>
        <begin position="76"/>
        <end position="96"/>
    </location>
</feature>
<dbReference type="SUPFAM" id="SSF55874">
    <property type="entry name" value="ATPase domain of HSP90 chaperone/DNA topoisomerase II/histidine kinase"/>
    <property type="match status" value="1"/>
</dbReference>